<keyword evidence="10" id="KW-0378">Hydrolase</keyword>
<feature type="domain" description="Type II methyltransferase M.TaqI-like" evidence="9">
    <location>
        <begin position="91"/>
        <end position="270"/>
    </location>
</feature>
<dbReference type="GO" id="GO:0009307">
    <property type="term" value="P:DNA restriction-modification system"/>
    <property type="evidence" value="ECO:0007669"/>
    <property type="project" value="UniProtKB-KW"/>
</dbReference>
<gene>
    <name evidence="10" type="ORF">DW216_08090</name>
</gene>
<dbReference type="PANTHER" id="PTHR33841">
    <property type="entry name" value="DNA METHYLTRANSFERASE YEEA-RELATED"/>
    <property type="match status" value="1"/>
</dbReference>
<dbReference type="PANTHER" id="PTHR33841:SF6">
    <property type="entry name" value="TYPE II METHYLTRANSFERASE M.HINDII"/>
    <property type="match status" value="1"/>
</dbReference>
<evidence type="ECO:0000256" key="7">
    <source>
        <dbReference type="ARBA" id="ARBA00047942"/>
    </source>
</evidence>
<evidence type="ECO:0000256" key="5">
    <source>
        <dbReference type="ARBA" id="ARBA00022747"/>
    </source>
</evidence>
<organism evidence="10 11">
    <name type="scientific">Bacteroides uniformis</name>
    <dbReference type="NCBI Taxonomy" id="820"/>
    <lineage>
        <taxon>Bacteria</taxon>
        <taxon>Pseudomonadati</taxon>
        <taxon>Bacteroidota</taxon>
        <taxon>Bacteroidia</taxon>
        <taxon>Bacteroidales</taxon>
        <taxon>Bacteroidaceae</taxon>
        <taxon>Bacteroides</taxon>
    </lineage>
</organism>
<evidence type="ECO:0000256" key="6">
    <source>
        <dbReference type="ARBA" id="ARBA00023125"/>
    </source>
</evidence>
<evidence type="ECO:0000313" key="11">
    <source>
        <dbReference type="Proteomes" id="UP000283766"/>
    </source>
</evidence>
<comment type="catalytic activity">
    <reaction evidence="7">
        <text>a 2'-deoxyadenosine in DNA + S-adenosyl-L-methionine = an N(6)-methyl-2'-deoxyadenosine in DNA + S-adenosyl-L-homocysteine + H(+)</text>
        <dbReference type="Rhea" id="RHEA:15197"/>
        <dbReference type="Rhea" id="RHEA-COMP:12418"/>
        <dbReference type="Rhea" id="RHEA-COMP:12419"/>
        <dbReference type="ChEBI" id="CHEBI:15378"/>
        <dbReference type="ChEBI" id="CHEBI:57856"/>
        <dbReference type="ChEBI" id="CHEBI:59789"/>
        <dbReference type="ChEBI" id="CHEBI:90615"/>
        <dbReference type="ChEBI" id="CHEBI:90616"/>
        <dbReference type="EC" id="2.1.1.72"/>
    </reaction>
</comment>
<dbReference type="AlphaFoldDB" id="A0A414WD95"/>
<name>A0A414WD95_BACUN</name>
<dbReference type="EC" id="2.1.1.72" evidence="1"/>
<accession>A0A414WD95</accession>
<keyword evidence="4" id="KW-0949">S-adenosyl-L-methionine</keyword>
<keyword evidence="10" id="KW-0255">Endonuclease</keyword>
<sequence length="507" mass="58519">MENSLFKSVYNPDVLSCIANLSNDEVFTPPELANKIIDMLPQELFENPDTTFLDPCCKSGVFLREIAKRLIKGLEQQIPDLEKRIEHIFSKQLFGIAITELTSLLSRRSVYCSKFPSSEFSAYQFPEDKPQGNIIYQRIKHTWKDGKCIYCGASQSEYDRGAELETHAYQFIHNLDVKKVFNMKFDVIIGNPPYQMSDGGDTEDRQRGGAIPLYHRFIQQAKKLTPRYLTMIVPSRWFAGGRGLDDFRDEMLHDERIRTIVDFPISSECFPGVEIKGGVCYFLWDRDRKGDCEIRTMRNNEVSTMRRPLLEKGCDTFIRYNDAISILRKVQAFKEPTMNTQVSSQKPFGFRTFVKGKEKPFIGAVKLYANKSEGYVERAEITQNSSWVDKYKVYITMAYGAGEDFPHQIINKPFLGEPNTCCTETYVVIGPYANKELAENVISYIKTRFFRFLVLLKKNTQHASSKVYSFVPLQDFSKPWTDEELYAKYGLADDETAFIESMIRPME</sequence>
<dbReference type="InterPro" id="IPR002052">
    <property type="entry name" value="DNA_methylase_N6_adenine_CS"/>
</dbReference>
<keyword evidence="6" id="KW-0238">DNA-binding</keyword>
<keyword evidence="3" id="KW-0808">Transferase</keyword>
<reference evidence="10 11" key="1">
    <citation type="submission" date="2018-08" db="EMBL/GenBank/DDBJ databases">
        <title>A genome reference for cultivated species of the human gut microbiota.</title>
        <authorList>
            <person name="Zou Y."/>
            <person name="Xue W."/>
            <person name="Luo G."/>
        </authorList>
    </citation>
    <scope>NUCLEOTIDE SEQUENCE [LARGE SCALE GENOMIC DNA]</scope>
    <source>
        <strain evidence="10 11">AM18-14LB</strain>
    </source>
</reference>
<keyword evidence="2" id="KW-0489">Methyltransferase</keyword>
<dbReference type="Proteomes" id="UP000283766">
    <property type="component" value="Unassembled WGS sequence"/>
</dbReference>
<evidence type="ECO:0000256" key="3">
    <source>
        <dbReference type="ARBA" id="ARBA00022679"/>
    </source>
</evidence>
<evidence type="ECO:0000313" key="10">
    <source>
        <dbReference type="EMBL" id="RHH31951.1"/>
    </source>
</evidence>
<proteinExistence type="predicted"/>
<dbReference type="GO" id="GO:0004519">
    <property type="term" value="F:endonuclease activity"/>
    <property type="evidence" value="ECO:0007669"/>
    <property type="project" value="UniProtKB-KW"/>
</dbReference>
<dbReference type="PRINTS" id="PR00507">
    <property type="entry name" value="N12N6MTFRASE"/>
</dbReference>
<evidence type="ECO:0000256" key="1">
    <source>
        <dbReference type="ARBA" id="ARBA00011900"/>
    </source>
</evidence>
<dbReference type="GO" id="GO:0032259">
    <property type="term" value="P:methylation"/>
    <property type="evidence" value="ECO:0007669"/>
    <property type="project" value="UniProtKB-KW"/>
</dbReference>
<feature type="coiled-coil region" evidence="8">
    <location>
        <begin position="64"/>
        <end position="91"/>
    </location>
</feature>
<keyword evidence="8" id="KW-0175">Coiled coil</keyword>
<keyword evidence="10" id="KW-0540">Nuclease</keyword>
<protein>
    <recommendedName>
        <fullName evidence="1">site-specific DNA-methyltransferase (adenine-specific)</fullName>
        <ecNumber evidence="1">2.1.1.72</ecNumber>
    </recommendedName>
</protein>
<keyword evidence="5" id="KW-0680">Restriction system</keyword>
<evidence type="ECO:0000256" key="4">
    <source>
        <dbReference type="ARBA" id="ARBA00022691"/>
    </source>
</evidence>
<dbReference type="EMBL" id="QRJL01000004">
    <property type="protein sequence ID" value="RHH31951.1"/>
    <property type="molecule type" value="Genomic_DNA"/>
</dbReference>
<dbReference type="InterPro" id="IPR011639">
    <property type="entry name" value="MethylTrfase_TaqI-like_dom"/>
</dbReference>
<dbReference type="GO" id="GO:0009007">
    <property type="term" value="F:site-specific DNA-methyltransferase (adenine-specific) activity"/>
    <property type="evidence" value="ECO:0007669"/>
    <property type="project" value="UniProtKB-EC"/>
</dbReference>
<comment type="caution">
    <text evidence="10">The sequence shown here is derived from an EMBL/GenBank/DDBJ whole genome shotgun (WGS) entry which is preliminary data.</text>
</comment>
<dbReference type="Pfam" id="PF07669">
    <property type="entry name" value="Eco57I"/>
    <property type="match status" value="1"/>
</dbReference>
<evidence type="ECO:0000256" key="8">
    <source>
        <dbReference type="SAM" id="Coils"/>
    </source>
</evidence>
<dbReference type="InterPro" id="IPR029063">
    <property type="entry name" value="SAM-dependent_MTases_sf"/>
</dbReference>
<dbReference type="RefSeq" id="WP_118274314.1">
    <property type="nucleotide sequence ID" value="NZ_QRJL01000004.1"/>
</dbReference>
<dbReference type="InterPro" id="IPR050953">
    <property type="entry name" value="N4_N6_ade-DNA_methylase"/>
</dbReference>
<evidence type="ECO:0000259" key="9">
    <source>
        <dbReference type="Pfam" id="PF07669"/>
    </source>
</evidence>
<dbReference type="GO" id="GO:0003677">
    <property type="term" value="F:DNA binding"/>
    <property type="evidence" value="ECO:0007669"/>
    <property type="project" value="UniProtKB-KW"/>
</dbReference>
<dbReference type="SUPFAM" id="SSF53335">
    <property type="entry name" value="S-adenosyl-L-methionine-dependent methyltransferases"/>
    <property type="match status" value="1"/>
</dbReference>
<dbReference type="Gene3D" id="3.40.50.150">
    <property type="entry name" value="Vaccinia Virus protein VP39"/>
    <property type="match status" value="1"/>
</dbReference>
<dbReference type="PROSITE" id="PS00092">
    <property type="entry name" value="N6_MTASE"/>
    <property type="match status" value="1"/>
</dbReference>
<evidence type="ECO:0000256" key="2">
    <source>
        <dbReference type="ARBA" id="ARBA00022603"/>
    </source>
</evidence>